<keyword evidence="1" id="KW-1133">Transmembrane helix</keyword>
<sequence length="124" mass="14206">MRRTKRTKQKTQRRQMKNTKIRITVGAIWICEYGDEIGTHVYCVIGSVLVMIKPVTVAYWYCYWIPWLLLFSSVLAVTYLVATAVILLSAWCNLRLQAVVFFCCCLPSCVQYSSCSAAVFYVLA</sequence>
<keyword evidence="3" id="KW-1185">Reference proteome</keyword>
<evidence type="ECO:0000313" key="3">
    <source>
        <dbReference type="Proteomes" id="UP000626092"/>
    </source>
</evidence>
<dbReference type="AlphaFoldDB" id="A0A834GWF9"/>
<dbReference type="Proteomes" id="UP000626092">
    <property type="component" value="Unassembled WGS sequence"/>
</dbReference>
<organism evidence="2 3">
    <name type="scientific">Rhododendron simsii</name>
    <name type="common">Sims's rhododendron</name>
    <dbReference type="NCBI Taxonomy" id="118357"/>
    <lineage>
        <taxon>Eukaryota</taxon>
        <taxon>Viridiplantae</taxon>
        <taxon>Streptophyta</taxon>
        <taxon>Embryophyta</taxon>
        <taxon>Tracheophyta</taxon>
        <taxon>Spermatophyta</taxon>
        <taxon>Magnoliopsida</taxon>
        <taxon>eudicotyledons</taxon>
        <taxon>Gunneridae</taxon>
        <taxon>Pentapetalae</taxon>
        <taxon>asterids</taxon>
        <taxon>Ericales</taxon>
        <taxon>Ericaceae</taxon>
        <taxon>Ericoideae</taxon>
        <taxon>Rhodoreae</taxon>
        <taxon>Rhododendron</taxon>
    </lineage>
</organism>
<evidence type="ECO:0000256" key="1">
    <source>
        <dbReference type="SAM" id="Phobius"/>
    </source>
</evidence>
<feature type="transmembrane region" description="Helical" evidence="1">
    <location>
        <begin position="41"/>
        <end position="61"/>
    </location>
</feature>
<reference evidence="2" key="1">
    <citation type="submission" date="2019-11" db="EMBL/GenBank/DDBJ databases">
        <authorList>
            <person name="Liu Y."/>
            <person name="Hou J."/>
            <person name="Li T.-Q."/>
            <person name="Guan C.-H."/>
            <person name="Wu X."/>
            <person name="Wu H.-Z."/>
            <person name="Ling F."/>
            <person name="Zhang R."/>
            <person name="Shi X.-G."/>
            <person name="Ren J.-P."/>
            <person name="Chen E.-F."/>
            <person name="Sun J.-M."/>
        </authorList>
    </citation>
    <scope>NUCLEOTIDE SEQUENCE</scope>
    <source>
        <strain evidence="2">Adult_tree_wgs_1</strain>
        <tissue evidence="2">Leaves</tissue>
    </source>
</reference>
<feature type="transmembrane region" description="Helical" evidence="1">
    <location>
        <begin position="67"/>
        <end position="91"/>
    </location>
</feature>
<keyword evidence="1" id="KW-0472">Membrane</keyword>
<comment type="caution">
    <text evidence="2">The sequence shown here is derived from an EMBL/GenBank/DDBJ whole genome shotgun (WGS) entry which is preliminary data.</text>
</comment>
<gene>
    <name evidence="2" type="ORF">RHSIM_Rhsim05G0072900</name>
</gene>
<evidence type="ECO:0000313" key="2">
    <source>
        <dbReference type="EMBL" id="KAF7143794.1"/>
    </source>
</evidence>
<feature type="transmembrane region" description="Helical" evidence="1">
    <location>
        <begin position="98"/>
        <end position="123"/>
    </location>
</feature>
<protein>
    <submittedName>
        <fullName evidence="2">Uncharacterized protein</fullName>
    </submittedName>
</protein>
<proteinExistence type="predicted"/>
<dbReference type="EMBL" id="WJXA01000005">
    <property type="protein sequence ID" value="KAF7143794.1"/>
    <property type="molecule type" value="Genomic_DNA"/>
</dbReference>
<keyword evidence="1" id="KW-0812">Transmembrane</keyword>
<accession>A0A834GWF9</accession>
<name>A0A834GWF9_RHOSS</name>